<comment type="caution">
    <text evidence="2">The sequence shown here is derived from an EMBL/GenBank/DDBJ whole genome shotgun (WGS) entry which is preliminary data.</text>
</comment>
<dbReference type="InterPro" id="IPR029045">
    <property type="entry name" value="ClpP/crotonase-like_dom_sf"/>
</dbReference>
<protein>
    <submittedName>
        <fullName evidence="2">Enoyl-CoA hydratase/isomerase family protein</fullName>
    </submittedName>
</protein>
<dbReference type="GO" id="GO:0016853">
    <property type="term" value="F:isomerase activity"/>
    <property type="evidence" value="ECO:0007669"/>
    <property type="project" value="UniProtKB-KW"/>
</dbReference>
<dbReference type="EMBL" id="WHPD01001601">
    <property type="protein sequence ID" value="MPV88480.1"/>
    <property type="molecule type" value="Genomic_DNA"/>
</dbReference>
<dbReference type="InterPro" id="IPR001753">
    <property type="entry name" value="Enoyl-CoA_hydra/iso"/>
</dbReference>
<dbReference type="Proteomes" id="UP000429644">
    <property type="component" value="Unassembled WGS sequence"/>
</dbReference>
<gene>
    <name evidence="2" type="ORF">GB882_07355</name>
</gene>
<dbReference type="Gene3D" id="3.90.226.10">
    <property type="entry name" value="2-enoyl-CoA Hydratase, Chain A, domain 1"/>
    <property type="match status" value="1"/>
</dbReference>
<evidence type="ECO:0000313" key="3">
    <source>
        <dbReference type="Proteomes" id="UP000429644"/>
    </source>
</evidence>
<dbReference type="PANTHER" id="PTHR43802:SF1">
    <property type="entry name" value="IP11341P-RELATED"/>
    <property type="match status" value="1"/>
</dbReference>
<comment type="similarity">
    <text evidence="1">Belongs to the enoyl-CoA hydratase/isomerase family.</text>
</comment>
<dbReference type="PANTHER" id="PTHR43802">
    <property type="entry name" value="ENOYL-COA HYDRATASE"/>
    <property type="match status" value="1"/>
</dbReference>
<reference evidence="2 3" key="1">
    <citation type="submission" date="2019-10" db="EMBL/GenBank/DDBJ databases">
        <title>Georgenia wutianyii sp. nov. and Georgenia yuyongxinii sp. nov. isolated from plateau pika (Ochotona curzoniae) in the Qinghai-Tibet plateau of China.</title>
        <authorList>
            <person name="Tian Z."/>
        </authorList>
    </citation>
    <scope>NUCLEOTIDE SEQUENCE [LARGE SCALE GENOMIC DNA]</scope>
    <source>
        <strain evidence="2 3">JCM 15130</strain>
    </source>
</reference>
<name>A0A7J9UX82_9MICO</name>
<dbReference type="SUPFAM" id="SSF52096">
    <property type="entry name" value="ClpP/crotonase"/>
    <property type="match status" value="1"/>
</dbReference>
<evidence type="ECO:0000313" key="2">
    <source>
        <dbReference type="EMBL" id="MPV88480.1"/>
    </source>
</evidence>
<proteinExistence type="inferred from homology"/>
<accession>A0A7J9UX82</accession>
<organism evidence="2 3">
    <name type="scientific">Georgenia ruanii</name>
    <dbReference type="NCBI Taxonomy" id="348442"/>
    <lineage>
        <taxon>Bacteria</taxon>
        <taxon>Bacillati</taxon>
        <taxon>Actinomycetota</taxon>
        <taxon>Actinomycetes</taxon>
        <taxon>Micrococcales</taxon>
        <taxon>Bogoriellaceae</taxon>
        <taxon>Georgenia</taxon>
    </lineage>
</organism>
<sequence>MEIVDLDNTHWSPAVGEAYARRARTTVLVGVSSQALPPESAHVLSALTLTLAPDGPGRFWVAPEPDDLDLIRETVTRAPGASRALASLLPLTAQLDVADALVAESLAYSMLLAGPDFRSWRAATPRREVPTGDDPVLFSREGDVLTLALNRPGRHNAFGRAVRDRLIEGLQVALLDESITQVELRGIGPSFCSGGDLDEFGTAPDVVAAHQVRLEQSAGLHVHRIRERVVARVHGACIGAGLEFSAFAARVEAREGAWFMLPELSLGLVPGAGGTVSVTRRIGRYRTAYMALTGRRIDLDTALAWGLVDAGV</sequence>
<dbReference type="CDD" id="cd06558">
    <property type="entry name" value="crotonase-like"/>
    <property type="match status" value="1"/>
</dbReference>
<keyword evidence="3" id="KW-1185">Reference proteome</keyword>
<dbReference type="AlphaFoldDB" id="A0A7J9UX82"/>
<keyword evidence="2" id="KW-0413">Isomerase</keyword>
<evidence type="ECO:0000256" key="1">
    <source>
        <dbReference type="ARBA" id="ARBA00005254"/>
    </source>
</evidence>
<dbReference type="Pfam" id="PF00378">
    <property type="entry name" value="ECH_1"/>
    <property type="match status" value="1"/>
</dbReference>